<evidence type="ECO:0000256" key="8">
    <source>
        <dbReference type="ARBA" id="ARBA00022786"/>
    </source>
</evidence>
<evidence type="ECO:0000256" key="5">
    <source>
        <dbReference type="ARBA" id="ARBA00022723"/>
    </source>
</evidence>
<evidence type="ECO:0000259" key="13">
    <source>
        <dbReference type="PROSITE" id="PS50089"/>
    </source>
</evidence>
<dbReference type="PROSITE" id="PS50089">
    <property type="entry name" value="ZF_RING_2"/>
    <property type="match status" value="1"/>
</dbReference>
<dbReference type="Pfam" id="PF00023">
    <property type="entry name" value="Ank"/>
    <property type="match status" value="1"/>
</dbReference>
<feature type="repeat" description="ANK" evidence="11">
    <location>
        <begin position="113"/>
        <end position="145"/>
    </location>
</feature>
<dbReference type="InterPro" id="IPR017907">
    <property type="entry name" value="Znf_RING_CS"/>
</dbReference>
<keyword evidence="9" id="KW-0862">Zinc</keyword>
<dbReference type="AlphaFoldDB" id="A0A8D7FC44"/>
<dbReference type="InterPro" id="IPR056760">
    <property type="entry name" value="RING_XB3-like"/>
</dbReference>
<protein>
    <recommendedName>
        <fullName evidence="3">RING-type E3 ubiquitin transferase</fullName>
        <ecNumber evidence="3">2.3.2.27</ecNumber>
    </recommendedName>
</protein>
<dbReference type="InterPro" id="IPR001841">
    <property type="entry name" value="Znf_RING"/>
</dbReference>
<evidence type="ECO:0000256" key="10">
    <source>
        <dbReference type="ARBA" id="ARBA00023043"/>
    </source>
</evidence>
<comment type="catalytic activity">
    <reaction evidence="1">
        <text>S-ubiquitinyl-[E2 ubiquitin-conjugating enzyme]-L-cysteine + [acceptor protein]-L-lysine = [E2 ubiquitin-conjugating enzyme]-L-cysteine + N(6)-ubiquitinyl-[acceptor protein]-L-lysine.</text>
        <dbReference type="EC" id="2.3.2.27"/>
    </reaction>
</comment>
<reference evidence="14" key="1">
    <citation type="submission" date="2021-03" db="EMBL/GenBank/DDBJ databases">
        <authorList>
            <consortium name="Genoscope - CEA"/>
            <person name="William W."/>
        </authorList>
    </citation>
    <scope>NUCLEOTIDE SEQUENCE</scope>
    <source>
        <strain evidence="14">Doubled-haploid Pahang</strain>
    </source>
</reference>
<dbReference type="Pfam" id="PF24921">
    <property type="entry name" value="RING_XB3-XBAT31"/>
    <property type="match status" value="1"/>
</dbReference>
<dbReference type="PROSITE" id="PS50297">
    <property type="entry name" value="ANK_REP_REGION"/>
    <property type="match status" value="4"/>
</dbReference>
<evidence type="ECO:0000256" key="3">
    <source>
        <dbReference type="ARBA" id="ARBA00012483"/>
    </source>
</evidence>
<evidence type="ECO:0000256" key="9">
    <source>
        <dbReference type="ARBA" id="ARBA00022833"/>
    </source>
</evidence>
<evidence type="ECO:0000256" key="2">
    <source>
        <dbReference type="ARBA" id="ARBA00004906"/>
    </source>
</evidence>
<comment type="pathway">
    <text evidence="2">Protein modification; protein ubiquitination.</text>
</comment>
<evidence type="ECO:0000256" key="11">
    <source>
        <dbReference type="PROSITE-ProRule" id="PRU00023"/>
    </source>
</evidence>
<dbReference type="SUPFAM" id="SSF48403">
    <property type="entry name" value="Ankyrin repeat"/>
    <property type="match status" value="1"/>
</dbReference>
<dbReference type="GO" id="GO:0008270">
    <property type="term" value="F:zinc ion binding"/>
    <property type="evidence" value="ECO:0007669"/>
    <property type="project" value="UniProtKB-KW"/>
</dbReference>
<dbReference type="PROSITE" id="PS50088">
    <property type="entry name" value="ANK_REPEAT"/>
    <property type="match status" value="5"/>
</dbReference>
<evidence type="ECO:0000313" key="14">
    <source>
        <dbReference type="EMBL" id="CAG1848338.1"/>
    </source>
</evidence>
<proteinExistence type="predicted"/>
<name>A0A8D7FC44_MUSAM</name>
<evidence type="ECO:0000256" key="6">
    <source>
        <dbReference type="ARBA" id="ARBA00022737"/>
    </source>
</evidence>
<keyword evidence="4" id="KW-0808">Transferase</keyword>
<dbReference type="InterPro" id="IPR036770">
    <property type="entry name" value="Ankyrin_rpt-contain_sf"/>
</dbReference>
<dbReference type="SMART" id="SM00248">
    <property type="entry name" value="ANK"/>
    <property type="match status" value="5"/>
</dbReference>
<dbReference type="Gene3D" id="1.25.40.20">
    <property type="entry name" value="Ankyrin repeat-containing domain"/>
    <property type="match status" value="2"/>
</dbReference>
<organism evidence="14">
    <name type="scientific">Musa acuminata subsp. malaccensis</name>
    <name type="common">Wild banana</name>
    <name type="synonym">Musa malaccensis</name>
    <dbReference type="NCBI Taxonomy" id="214687"/>
    <lineage>
        <taxon>Eukaryota</taxon>
        <taxon>Viridiplantae</taxon>
        <taxon>Streptophyta</taxon>
        <taxon>Embryophyta</taxon>
        <taxon>Tracheophyta</taxon>
        <taxon>Spermatophyta</taxon>
        <taxon>Magnoliopsida</taxon>
        <taxon>Liliopsida</taxon>
        <taxon>Zingiberales</taxon>
        <taxon>Musaceae</taxon>
        <taxon>Musa</taxon>
    </lineage>
</organism>
<dbReference type="Pfam" id="PF12796">
    <property type="entry name" value="Ank_2"/>
    <property type="match status" value="2"/>
</dbReference>
<keyword evidence="8" id="KW-0833">Ubl conjugation pathway</keyword>
<dbReference type="GO" id="GO:0061630">
    <property type="term" value="F:ubiquitin protein ligase activity"/>
    <property type="evidence" value="ECO:0007669"/>
    <property type="project" value="UniProtKB-EC"/>
</dbReference>
<dbReference type="EC" id="2.3.2.27" evidence="3"/>
<feature type="repeat" description="ANK" evidence="11">
    <location>
        <begin position="195"/>
        <end position="227"/>
    </location>
</feature>
<dbReference type="PANTHER" id="PTHR24173">
    <property type="entry name" value="ANKYRIN REPEAT CONTAINING"/>
    <property type="match status" value="1"/>
</dbReference>
<dbReference type="InterPro" id="IPR002110">
    <property type="entry name" value="Ankyrin_rpt"/>
</dbReference>
<feature type="domain" description="RING-type" evidence="13">
    <location>
        <begin position="322"/>
        <end position="371"/>
    </location>
</feature>
<keyword evidence="7 12" id="KW-0863">Zinc-finger</keyword>
<keyword evidence="6" id="KW-0677">Repeat</keyword>
<keyword evidence="5" id="KW-0479">Metal-binding</keyword>
<dbReference type="InterPro" id="IPR013083">
    <property type="entry name" value="Znf_RING/FYVE/PHD"/>
</dbReference>
<dbReference type="PROSITE" id="PS00518">
    <property type="entry name" value="ZF_RING_1"/>
    <property type="match status" value="1"/>
</dbReference>
<accession>A0A8D7FC44</accession>
<dbReference type="SUPFAM" id="SSF57850">
    <property type="entry name" value="RING/U-box"/>
    <property type="match status" value="1"/>
</dbReference>
<evidence type="ECO:0000256" key="4">
    <source>
        <dbReference type="ARBA" id="ARBA00022679"/>
    </source>
</evidence>
<feature type="repeat" description="ANK" evidence="11">
    <location>
        <begin position="79"/>
        <end position="111"/>
    </location>
</feature>
<evidence type="ECO:0000256" key="7">
    <source>
        <dbReference type="ARBA" id="ARBA00022771"/>
    </source>
</evidence>
<dbReference type="EMBL" id="HG996471">
    <property type="protein sequence ID" value="CAG1848338.1"/>
    <property type="molecule type" value="Genomic_DNA"/>
</dbReference>
<feature type="repeat" description="ANK" evidence="11">
    <location>
        <begin position="158"/>
        <end position="190"/>
    </location>
</feature>
<dbReference type="PANTHER" id="PTHR24173:SF90">
    <property type="entry name" value="RING-TYPE DOMAIN-CONTAINING PROTEIN"/>
    <property type="match status" value="1"/>
</dbReference>
<evidence type="ECO:0000256" key="1">
    <source>
        <dbReference type="ARBA" id="ARBA00000900"/>
    </source>
</evidence>
<dbReference type="Gene3D" id="3.30.40.10">
    <property type="entry name" value="Zinc/RING finger domain, C3HC4 (zinc finger)"/>
    <property type="match status" value="1"/>
</dbReference>
<feature type="repeat" description="ANK" evidence="11">
    <location>
        <begin position="46"/>
        <end position="78"/>
    </location>
</feature>
<evidence type="ECO:0000256" key="12">
    <source>
        <dbReference type="PROSITE-ProRule" id="PRU00175"/>
    </source>
</evidence>
<keyword evidence="10 11" id="KW-0040">ANK repeat</keyword>
<sequence length="502" mass="54430">MGQGMSCACSGYDHDFFAAVQGGDLRAVESFIRSDPSLVFRTTIYDGLSALHVAAANGRVEVLSMILDRSVNPDTVNRHKQTPLMLAVMHGKFACVQKLLEAGANILTFDSLNGRTCLHHAAYYGYADCLQVILSAAQSATVADSWGFRRFVNVRDSSGATPLHLAARQTKPDCVHILLDNGALVSATTGGYCCPGSTALHLAARGGSLDCVRELLAWGANRLQRDSSGRIPYAVALKRNHGACAALLNPSAAEPLVWPSPLKFISELDPDAKALLEAALVVANRKREKKILKGIAYSLPSPTHSDESTDDDTPEESDSELCYICFDQVCTIKVQDCGHQMCAHCMLALCCHNKPSSMSLCSSSPTCPFCRSGISRLVIAKNRVKDEGDKDTISKLRRSRRSTNFSEGSSSLKGLSSVIGSCGKMTLGSGHISDGNDMADKPSDEYYMLLCEERLQMGSENSAGFCIINNYSFSMFFSYPLSMRVCLSILHYNALMYFKNSL</sequence>
<gene>
    <name evidence="14" type="ORF">GSMUA_181330.1</name>
</gene>